<dbReference type="OrthoDB" id="7875289at2"/>
<feature type="domain" description="Carrier" evidence="1">
    <location>
        <begin position="1"/>
        <end position="77"/>
    </location>
</feature>
<keyword evidence="3" id="KW-1185">Reference proteome</keyword>
<dbReference type="RefSeq" id="WP_145373956.1">
    <property type="nucleotide sequence ID" value="NZ_CP036270.1"/>
</dbReference>
<dbReference type="KEGG" id="sdyn:Mal52_03910"/>
<proteinExistence type="predicted"/>
<gene>
    <name evidence="2" type="ORF">Mal52_03910</name>
</gene>
<sequence length="78" mass="8676">MKNEIRTYLTNNRASSEAGQFDDQESLLEAGVIDSMAMVDLIAHLEKTYSITIDEDDMVPENFDSVEAIVTYVTGKQG</sequence>
<dbReference type="Gene3D" id="1.10.1200.10">
    <property type="entry name" value="ACP-like"/>
    <property type="match status" value="1"/>
</dbReference>
<dbReference type="Pfam" id="PF00550">
    <property type="entry name" value="PP-binding"/>
    <property type="match status" value="1"/>
</dbReference>
<protein>
    <submittedName>
        <fullName evidence="2">Acyl carrier protein</fullName>
    </submittedName>
</protein>
<dbReference type="Proteomes" id="UP000319383">
    <property type="component" value="Chromosome"/>
</dbReference>
<dbReference type="SUPFAM" id="SSF47336">
    <property type="entry name" value="ACP-like"/>
    <property type="match status" value="1"/>
</dbReference>
<name>A0A517ZHI3_9PLAN</name>
<reference evidence="2 3" key="1">
    <citation type="submission" date="2019-02" db="EMBL/GenBank/DDBJ databases">
        <title>Deep-cultivation of Planctomycetes and their phenomic and genomic characterization uncovers novel biology.</title>
        <authorList>
            <person name="Wiegand S."/>
            <person name="Jogler M."/>
            <person name="Boedeker C."/>
            <person name="Pinto D."/>
            <person name="Vollmers J."/>
            <person name="Rivas-Marin E."/>
            <person name="Kohn T."/>
            <person name="Peeters S.H."/>
            <person name="Heuer A."/>
            <person name="Rast P."/>
            <person name="Oberbeckmann S."/>
            <person name="Bunk B."/>
            <person name="Jeske O."/>
            <person name="Meyerdierks A."/>
            <person name="Storesund J.E."/>
            <person name="Kallscheuer N."/>
            <person name="Luecker S."/>
            <person name="Lage O.M."/>
            <person name="Pohl T."/>
            <person name="Merkel B.J."/>
            <person name="Hornburger P."/>
            <person name="Mueller R.-W."/>
            <person name="Bruemmer F."/>
            <person name="Labrenz M."/>
            <person name="Spormann A.M."/>
            <person name="Op den Camp H."/>
            <person name="Overmann J."/>
            <person name="Amann R."/>
            <person name="Jetten M.S.M."/>
            <person name="Mascher T."/>
            <person name="Medema M.H."/>
            <person name="Devos D.P."/>
            <person name="Kaster A.-K."/>
            <person name="Ovreas L."/>
            <person name="Rohde M."/>
            <person name="Galperin M.Y."/>
            <person name="Jogler C."/>
        </authorList>
    </citation>
    <scope>NUCLEOTIDE SEQUENCE [LARGE SCALE GENOMIC DNA]</scope>
    <source>
        <strain evidence="2 3">Mal52</strain>
    </source>
</reference>
<evidence type="ECO:0000313" key="2">
    <source>
        <dbReference type="EMBL" id="QDU41936.1"/>
    </source>
</evidence>
<dbReference type="EMBL" id="CP036276">
    <property type="protein sequence ID" value="QDU41936.1"/>
    <property type="molecule type" value="Genomic_DNA"/>
</dbReference>
<dbReference type="InterPro" id="IPR036736">
    <property type="entry name" value="ACP-like_sf"/>
</dbReference>
<organism evidence="2 3">
    <name type="scientific">Symmachiella dynata</name>
    <dbReference type="NCBI Taxonomy" id="2527995"/>
    <lineage>
        <taxon>Bacteria</taxon>
        <taxon>Pseudomonadati</taxon>
        <taxon>Planctomycetota</taxon>
        <taxon>Planctomycetia</taxon>
        <taxon>Planctomycetales</taxon>
        <taxon>Planctomycetaceae</taxon>
        <taxon>Symmachiella</taxon>
    </lineage>
</organism>
<dbReference type="InterPro" id="IPR009081">
    <property type="entry name" value="PP-bd_ACP"/>
</dbReference>
<evidence type="ECO:0000259" key="1">
    <source>
        <dbReference type="PROSITE" id="PS50075"/>
    </source>
</evidence>
<accession>A0A517ZHI3</accession>
<evidence type="ECO:0000313" key="3">
    <source>
        <dbReference type="Proteomes" id="UP000319383"/>
    </source>
</evidence>
<dbReference type="AlphaFoldDB" id="A0A517ZHI3"/>
<dbReference type="PROSITE" id="PS50075">
    <property type="entry name" value="CARRIER"/>
    <property type="match status" value="1"/>
</dbReference>